<dbReference type="CDD" id="cd16906">
    <property type="entry name" value="YEATS_AF-9_like"/>
    <property type="match status" value="1"/>
</dbReference>
<name>A0A6A4V9V2_AMPAM</name>
<dbReference type="InterPro" id="IPR055129">
    <property type="entry name" value="YEATS_dom"/>
</dbReference>
<comment type="caution">
    <text evidence="4">The sequence shown here is derived from an EMBL/GenBank/DDBJ whole genome shotgun (WGS) entry which is preliminary data.</text>
</comment>
<evidence type="ECO:0000256" key="1">
    <source>
        <dbReference type="ARBA" id="ARBA00023242"/>
    </source>
</evidence>
<dbReference type="EMBL" id="VIIS01001887">
    <property type="protein sequence ID" value="KAF0291356.1"/>
    <property type="molecule type" value="Genomic_DNA"/>
</dbReference>
<dbReference type="PANTHER" id="PTHR47827:SF3">
    <property type="entry name" value="AF-9 ANC1 HOMOLOGY DOMAIN-CONTAINING PROTEIN"/>
    <property type="match status" value="1"/>
</dbReference>
<dbReference type="Gene3D" id="2.60.40.1970">
    <property type="entry name" value="YEATS domain"/>
    <property type="match status" value="1"/>
</dbReference>
<evidence type="ECO:0000259" key="3">
    <source>
        <dbReference type="PROSITE" id="PS51037"/>
    </source>
</evidence>
<dbReference type="InterPro" id="IPR038704">
    <property type="entry name" value="YEAST_sf"/>
</dbReference>
<accession>A0A6A4V9V2</accession>
<sequence length="194" mass="21824">MVNSPVQVMLELGHRATIRDQVTVEGFTHDWCVFVRGPDKYDVDAFIDKVVFQLHESFPKPKRVKHDPPYEVRESGYAGFMLPITVHFKNKESVTFNHDLVLQNNQPTTNVRKEKLTFQNPTDDFRKLLFRGGGACLGTGAAPGRWDGIPLREPAAAPSTPLDEHAVRRSSRRGLYPYVGSDIRRGGVFSTTAD</sequence>
<evidence type="ECO:0000313" key="5">
    <source>
        <dbReference type="Proteomes" id="UP000440578"/>
    </source>
</evidence>
<reference evidence="4 5" key="1">
    <citation type="submission" date="2019-07" db="EMBL/GenBank/DDBJ databases">
        <title>Draft genome assembly of a fouling barnacle, Amphibalanus amphitrite (Darwin, 1854): The first reference genome for Thecostraca.</title>
        <authorList>
            <person name="Kim W."/>
        </authorList>
    </citation>
    <scope>NUCLEOTIDE SEQUENCE [LARGE SCALE GENOMIC DNA]</scope>
    <source>
        <strain evidence="4">SNU_AA5</strain>
        <tissue evidence="4">Soma without cirri and trophi</tissue>
    </source>
</reference>
<dbReference type="GO" id="GO:0008023">
    <property type="term" value="C:transcription elongation factor complex"/>
    <property type="evidence" value="ECO:0007669"/>
    <property type="project" value="TreeGrafter"/>
</dbReference>
<keyword evidence="1 2" id="KW-0539">Nucleus</keyword>
<keyword evidence="5" id="KW-1185">Reference proteome</keyword>
<dbReference type="Pfam" id="PF03366">
    <property type="entry name" value="YEATS"/>
    <property type="match status" value="1"/>
</dbReference>
<dbReference type="GO" id="GO:0003682">
    <property type="term" value="F:chromatin binding"/>
    <property type="evidence" value="ECO:0007669"/>
    <property type="project" value="TreeGrafter"/>
</dbReference>
<evidence type="ECO:0000313" key="4">
    <source>
        <dbReference type="EMBL" id="KAF0291356.1"/>
    </source>
</evidence>
<dbReference type="GO" id="GO:0045893">
    <property type="term" value="P:positive regulation of DNA-templated transcription"/>
    <property type="evidence" value="ECO:0007669"/>
    <property type="project" value="TreeGrafter"/>
</dbReference>
<comment type="subcellular location">
    <subcellularLocation>
        <location evidence="2">Nucleus</location>
    </subcellularLocation>
</comment>
<evidence type="ECO:0000256" key="2">
    <source>
        <dbReference type="PROSITE-ProRule" id="PRU00376"/>
    </source>
</evidence>
<dbReference type="PROSITE" id="PS51037">
    <property type="entry name" value="YEATS"/>
    <property type="match status" value="1"/>
</dbReference>
<proteinExistence type="predicted"/>
<feature type="domain" description="YEATS" evidence="3">
    <location>
        <begin position="1"/>
        <end position="132"/>
    </location>
</feature>
<gene>
    <name evidence="4" type="primary">Mllt3</name>
    <name evidence="4" type="ORF">FJT64_010510</name>
</gene>
<dbReference type="PANTHER" id="PTHR47827">
    <property type="entry name" value="AHD DOMAIN-CONTAINING PROTEIN"/>
    <property type="match status" value="1"/>
</dbReference>
<protein>
    <submittedName>
        <fullName evidence="4">Protein AF-9</fullName>
    </submittedName>
</protein>
<dbReference type="AlphaFoldDB" id="A0A6A4V9V2"/>
<dbReference type="OrthoDB" id="10053467at2759"/>
<dbReference type="InterPro" id="IPR052790">
    <property type="entry name" value="YEATS_domain"/>
</dbReference>
<organism evidence="4 5">
    <name type="scientific">Amphibalanus amphitrite</name>
    <name type="common">Striped barnacle</name>
    <name type="synonym">Balanus amphitrite</name>
    <dbReference type="NCBI Taxonomy" id="1232801"/>
    <lineage>
        <taxon>Eukaryota</taxon>
        <taxon>Metazoa</taxon>
        <taxon>Ecdysozoa</taxon>
        <taxon>Arthropoda</taxon>
        <taxon>Crustacea</taxon>
        <taxon>Multicrustacea</taxon>
        <taxon>Cirripedia</taxon>
        <taxon>Thoracica</taxon>
        <taxon>Thoracicalcarea</taxon>
        <taxon>Balanomorpha</taxon>
        <taxon>Balanoidea</taxon>
        <taxon>Balanidae</taxon>
        <taxon>Amphibalaninae</taxon>
        <taxon>Amphibalanus</taxon>
    </lineage>
</organism>
<dbReference type="Proteomes" id="UP000440578">
    <property type="component" value="Unassembled WGS sequence"/>
</dbReference>